<proteinExistence type="predicted"/>
<evidence type="ECO:0000256" key="1">
    <source>
        <dbReference type="SAM" id="MobiDB-lite"/>
    </source>
</evidence>
<dbReference type="EMBL" id="CAMAPF010000045">
    <property type="protein sequence ID" value="CAH9084093.1"/>
    <property type="molecule type" value="Genomic_DNA"/>
</dbReference>
<comment type="caution">
    <text evidence="2">The sequence shown here is derived from an EMBL/GenBank/DDBJ whole genome shotgun (WGS) entry which is preliminary data.</text>
</comment>
<gene>
    <name evidence="2" type="ORF">CEPIT_LOCUS8791</name>
</gene>
<reference evidence="2" key="1">
    <citation type="submission" date="2022-07" db="EMBL/GenBank/DDBJ databases">
        <authorList>
            <person name="Macas J."/>
            <person name="Novak P."/>
            <person name="Neumann P."/>
        </authorList>
    </citation>
    <scope>NUCLEOTIDE SEQUENCE</scope>
</reference>
<sequence>MKETSESIGGGGPNPNVNKQEKNKKRKEKNKSKDISEIENEEVQNSQPCKNGKPKEEDLGPRINKCICSSPADIWPNNGPSNCPLARYDPAKYFQKQGTSSSSELGMRTVTKNTYCAKFII</sequence>
<feature type="region of interest" description="Disordered" evidence="1">
    <location>
        <begin position="1"/>
        <end position="61"/>
    </location>
</feature>
<name>A0AAV0CW37_9ASTE</name>
<organism evidence="2 3">
    <name type="scientific">Cuscuta epithymum</name>
    <dbReference type="NCBI Taxonomy" id="186058"/>
    <lineage>
        <taxon>Eukaryota</taxon>
        <taxon>Viridiplantae</taxon>
        <taxon>Streptophyta</taxon>
        <taxon>Embryophyta</taxon>
        <taxon>Tracheophyta</taxon>
        <taxon>Spermatophyta</taxon>
        <taxon>Magnoliopsida</taxon>
        <taxon>eudicotyledons</taxon>
        <taxon>Gunneridae</taxon>
        <taxon>Pentapetalae</taxon>
        <taxon>asterids</taxon>
        <taxon>lamiids</taxon>
        <taxon>Solanales</taxon>
        <taxon>Convolvulaceae</taxon>
        <taxon>Cuscuteae</taxon>
        <taxon>Cuscuta</taxon>
        <taxon>Cuscuta subgen. Cuscuta</taxon>
    </lineage>
</organism>
<evidence type="ECO:0000313" key="2">
    <source>
        <dbReference type="EMBL" id="CAH9084093.1"/>
    </source>
</evidence>
<evidence type="ECO:0000313" key="3">
    <source>
        <dbReference type="Proteomes" id="UP001152523"/>
    </source>
</evidence>
<dbReference type="AlphaFoldDB" id="A0AAV0CW37"/>
<keyword evidence="3" id="KW-1185">Reference proteome</keyword>
<protein>
    <submittedName>
        <fullName evidence="2">Uncharacterized protein</fullName>
    </submittedName>
</protein>
<dbReference type="Proteomes" id="UP001152523">
    <property type="component" value="Unassembled WGS sequence"/>
</dbReference>
<accession>A0AAV0CW37</accession>